<dbReference type="Gene3D" id="2.80.10.50">
    <property type="match status" value="1"/>
</dbReference>
<gene>
    <name evidence="3" type="ORF">CUS_4831</name>
</gene>
<keyword evidence="3" id="KW-0430">Lectin</keyword>
<proteinExistence type="predicted"/>
<keyword evidence="1" id="KW-0732">Signal</keyword>
<dbReference type="AlphaFoldDB" id="E9SEU3"/>
<feature type="domain" description="Ricin B lectin" evidence="2">
    <location>
        <begin position="90"/>
        <end position="181"/>
    </location>
</feature>
<dbReference type="CDD" id="cd00161">
    <property type="entry name" value="beta-trefoil_Ricin-like"/>
    <property type="match status" value="1"/>
</dbReference>
<dbReference type="Pfam" id="PF14200">
    <property type="entry name" value="RicinB_lectin_2"/>
    <property type="match status" value="1"/>
</dbReference>
<evidence type="ECO:0000313" key="4">
    <source>
        <dbReference type="Proteomes" id="UP000004259"/>
    </source>
</evidence>
<dbReference type="EMBL" id="ADKM02000102">
    <property type="protein sequence ID" value="EGC02204.1"/>
    <property type="molecule type" value="Genomic_DNA"/>
</dbReference>
<keyword evidence="4" id="KW-1185">Reference proteome</keyword>
<dbReference type="SUPFAM" id="SSF50370">
    <property type="entry name" value="Ricin B-like lectins"/>
    <property type="match status" value="1"/>
</dbReference>
<accession>E9SEU3</accession>
<dbReference type="PROSITE" id="PS50231">
    <property type="entry name" value="RICIN_B_LECTIN"/>
    <property type="match status" value="1"/>
</dbReference>
<dbReference type="InterPro" id="IPR035992">
    <property type="entry name" value="Ricin_B-like_lectins"/>
</dbReference>
<protein>
    <submittedName>
        <fullName evidence="3">Ricin-type beta-trefoil lectin domain protein</fullName>
    </submittedName>
</protein>
<reference evidence="3 4" key="1">
    <citation type="submission" date="2011-02" db="EMBL/GenBank/DDBJ databases">
        <authorList>
            <person name="Nelson K.E."/>
            <person name="Sutton G."/>
            <person name="Torralba M."/>
            <person name="Durkin S."/>
            <person name="Harkins D."/>
            <person name="Montgomery R."/>
            <person name="Ziemer C."/>
            <person name="Klaassens E."/>
            <person name="Ocuiv P."/>
            <person name="Morrison M."/>
        </authorList>
    </citation>
    <scope>NUCLEOTIDE SEQUENCE [LARGE SCALE GENOMIC DNA]</scope>
    <source>
        <strain evidence="3 4">8</strain>
    </source>
</reference>
<dbReference type="RefSeq" id="WP_002851345.1">
    <property type="nucleotide sequence ID" value="NZ_ADKM02000102.1"/>
</dbReference>
<feature type="chain" id="PRO_5003247111" evidence="1">
    <location>
        <begin position="25"/>
        <end position="196"/>
    </location>
</feature>
<dbReference type="InterPro" id="IPR000772">
    <property type="entry name" value="Ricin_B_lectin"/>
</dbReference>
<evidence type="ECO:0000313" key="3">
    <source>
        <dbReference type="EMBL" id="EGC02204.1"/>
    </source>
</evidence>
<evidence type="ECO:0000259" key="2">
    <source>
        <dbReference type="Pfam" id="PF14200"/>
    </source>
</evidence>
<sequence length="196" mass="21481">MKKTLSLCLAVVLTAGIITSPVSNNYNSEGLTSAVITASANGNFGGEFIEGGKYRIRSMVGKYYVGTSKNKTSGTTNVELVNKKDSSSVWTAHYSSKYDAWYFTLGNTNMALNCFADKGKVKSKTNVNIYKLSKNDPTQTFTLYPYSDGSYNLVCSDNNDVCLEVSGYASNAAKGTNVRLYKHSDDITQRWFLDPV</sequence>
<dbReference type="Proteomes" id="UP000004259">
    <property type="component" value="Unassembled WGS sequence"/>
</dbReference>
<name>E9SEU3_RUMAL</name>
<feature type="signal peptide" evidence="1">
    <location>
        <begin position="1"/>
        <end position="24"/>
    </location>
</feature>
<dbReference type="GO" id="GO:0030246">
    <property type="term" value="F:carbohydrate binding"/>
    <property type="evidence" value="ECO:0007669"/>
    <property type="project" value="UniProtKB-KW"/>
</dbReference>
<organism evidence="3 4">
    <name type="scientific">Ruminococcus albus 8</name>
    <dbReference type="NCBI Taxonomy" id="246199"/>
    <lineage>
        <taxon>Bacteria</taxon>
        <taxon>Bacillati</taxon>
        <taxon>Bacillota</taxon>
        <taxon>Clostridia</taxon>
        <taxon>Eubacteriales</taxon>
        <taxon>Oscillospiraceae</taxon>
        <taxon>Ruminococcus</taxon>
    </lineage>
</organism>
<evidence type="ECO:0000256" key="1">
    <source>
        <dbReference type="SAM" id="SignalP"/>
    </source>
</evidence>
<dbReference type="OrthoDB" id="503948at2"/>
<dbReference type="STRING" id="246199.CUS_4831"/>
<comment type="caution">
    <text evidence="3">The sequence shown here is derived from an EMBL/GenBank/DDBJ whole genome shotgun (WGS) entry which is preliminary data.</text>
</comment>